<proteinExistence type="predicted"/>
<gene>
    <name evidence="2" type="ORF">B0T22DRAFT_438093</name>
</gene>
<evidence type="ECO:0000313" key="2">
    <source>
        <dbReference type="EMBL" id="KAK3695061.1"/>
    </source>
</evidence>
<name>A0AAE0XKW9_9PEZI</name>
<dbReference type="AlphaFoldDB" id="A0AAE0XKW9"/>
<protein>
    <submittedName>
        <fullName evidence="2">Uncharacterized protein</fullName>
    </submittedName>
</protein>
<accession>A0AAE0XKW9</accession>
<reference evidence="2" key="2">
    <citation type="submission" date="2023-06" db="EMBL/GenBank/DDBJ databases">
        <authorList>
            <consortium name="Lawrence Berkeley National Laboratory"/>
            <person name="Haridas S."/>
            <person name="Hensen N."/>
            <person name="Bonometti L."/>
            <person name="Westerberg I."/>
            <person name="Brannstrom I.O."/>
            <person name="Guillou S."/>
            <person name="Cros-Aarteil S."/>
            <person name="Calhoun S."/>
            <person name="Kuo A."/>
            <person name="Mondo S."/>
            <person name="Pangilinan J."/>
            <person name="Riley R."/>
            <person name="Labutti K."/>
            <person name="Andreopoulos B."/>
            <person name="Lipzen A."/>
            <person name="Chen C."/>
            <person name="Yanf M."/>
            <person name="Daum C."/>
            <person name="Ng V."/>
            <person name="Clum A."/>
            <person name="Steindorff A."/>
            <person name="Ohm R."/>
            <person name="Martin F."/>
            <person name="Silar P."/>
            <person name="Natvig D."/>
            <person name="Lalanne C."/>
            <person name="Gautier V."/>
            <person name="Ament-Velasquez S.L."/>
            <person name="Kruys A."/>
            <person name="Hutchinson M.I."/>
            <person name="Powell A.J."/>
            <person name="Barry K."/>
            <person name="Miller A.N."/>
            <person name="Grigoriev I.V."/>
            <person name="Debuchy R."/>
            <person name="Gladieux P."/>
            <person name="Thoren M.H."/>
            <person name="Johannesson H."/>
        </authorList>
    </citation>
    <scope>NUCLEOTIDE SEQUENCE</scope>
    <source>
        <strain evidence="2">CBS 314.62</strain>
    </source>
</reference>
<evidence type="ECO:0000256" key="1">
    <source>
        <dbReference type="SAM" id="MobiDB-lite"/>
    </source>
</evidence>
<dbReference type="EMBL" id="JAULSO010000001">
    <property type="protein sequence ID" value="KAK3695061.1"/>
    <property type="molecule type" value="Genomic_DNA"/>
</dbReference>
<dbReference type="Proteomes" id="UP001270362">
    <property type="component" value="Unassembled WGS sequence"/>
</dbReference>
<feature type="region of interest" description="Disordered" evidence="1">
    <location>
        <begin position="168"/>
        <end position="188"/>
    </location>
</feature>
<keyword evidence="3" id="KW-1185">Reference proteome</keyword>
<evidence type="ECO:0000313" key="3">
    <source>
        <dbReference type="Proteomes" id="UP001270362"/>
    </source>
</evidence>
<comment type="caution">
    <text evidence="2">The sequence shown here is derived from an EMBL/GenBank/DDBJ whole genome shotgun (WGS) entry which is preliminary data.</text>
</comment>
<sequence length="395" mass="44349">MPRLKFGDAFCTGLVPALRNLMEARVMATSRPFGILPPKCEGQTQASHQIDKRRDALDRQADTTAQQHQIGLLRISAQSGLSWRKLSRHHRVIVMASVAKGPSPWCKHRLSWAIFHELARPFNGLNKVGTQRASDDQKRKRRCLCGDGARAIHQVGFTALAQSESEAVPGYPEAEPVPSNHDGPEARNRCPSVVCRPALDLGNEEKMAALRYPSSGITDWERIVQENKRPFIDTVVEINVFHSTDPMKDMDVLLEALTKATQPIMVRNAISKHNIWFRSLGRLTNDLCFDNALDRITRETASCNRAVGAHYGFQAGYLPSSGRLGDGHVRVSVSVIECCTSVRNRVHEWKWRLQTERTQDPEDPVLGLPWRHRGETRPSCHGSRQNGQDWSFCGL</sequence>
<organism evidence="2 3">
    <name type="scientific">Podospora appendiculata</name>
    <dbReference type="NCBI Taxonomy" id="314037"/>
    <lineage>
        <taxon>Eukaryota</taxon>
        <taxon>Fungi</taxon>
        <taxon>Dikarya</taxon>
        <taxon>Ascomycota</taxon>
        <taxon>Pezizomycotina</taxon>
        <taxon>Sordariomycetes</taxon>
        <taxon>Sordariomycetidae</taxon>
        <taxon>Sordariales</taxon>
        <taxon>Podosporaceae</taxon>
        <taxon>Podospora</taxon>
    </lineage>
</organism>
<reference evidence="2" key="1">
    <citation type="journal article" date="2023" name="Mol. Phylogenet. Evol.">
        <title>Genome-scale phylogeny and comparative genomics of the fungal order Sordariales.</title>
        <authorList>
            <person name="Hensen N."/>
            <person name="Bonometti L."/>
            <person name="Westerberg I."/>
            <person name="Brannstrom I.O."/>
            <person name="Guillou S."/>
            <person name="Cros-Aarteil S."/>
            <person name="Calhoun S."/>
            <person name="Haridas S."/>
            <person name="Kuo A."/>
            <person name="Mondo S."/>
            <person name="Pangilinan J."/>
            <person name="Riley R."/>
            <person name="LaButti K."/>
            <person name="Andreopoulos B."/>
            <person name="Lipzen A."/>
            <person name="Chen C."/>
            <person name="Yan M."/>
            <person name="Daum C."/>
            <person name="Ng V."/>
            <person name="Clum A."/>
            <person name="Steindorff A."/>
            <person name="Ohm R.A."/>
            <person name="Martin F."/>
            <person name="Silar P."/>
            <person name="Natvig D.O."/>
            <person name="Lalanne C."/>
            <person name="Gautier V."/>
            <person name="Ament-Velasquez S.L."/>
            <person name="Kruys A."/>
            <person name="Hutchinson M.I."/>
            <person name="Powell A.J."/>
            <person name="Barry K."/>
            <person name="Miller A.N."/>
            <person name="Grigoriev I.V."/>
            <person name="Debuchy R."/>
            <person name="Gladieux P."/>
            <person name="Hiltunen Thoren M."/>
            <person name="Johannesson H."/>
        </authorList>
    </citation>
    <scope>NUCLEOTIDE SEQUENCE</scope>
    <source>
        <strain evidence="2">CBS 314.62</strain>
    </source>
</reference>